<feature type="compositionally biased region" description="Pro residues" evidence="1">
    <location>
        <begin position="29"/>
        <end position="46"/>
    </location>
</feature>
<evidence type="ECO:0000256" key="1">
    <source>
        <dbReference type="SAM" id="MobiDB-lite"/>
    </source>
</evidence>
<dbReference type="AlphaFoldDB" id="A0A5B7GHF3"/>
<feature type="region of interest" description="Disordered" evidence="1">
    <location>
        <begin position="1"/>
        <end position="115"/>
    </location>
</feature>
<comment type="caution">
    <text evidence="2">The sequence shown here is derived from an EMBL/GenBank/DDBJ whole genome shotgun (WGS) entry which is preliminary data.</text>
</comment>
<dbReference type="EMBL" id="VSRR010016654">
    <property type="protein sequence ID" value="MPC59531.1"/>
    <property type="molecule type" value="Genomic_DNA"/>
</dbReference>
<feature type="compositionally biased region" description="Low complexity" evidence="1">
    <location>
        <begin position="97"/>
        <end position="107"/>
    </location>
</feature>
<evidence type="ECO:0000313" key="3">
    <source>
        <dbReference type="Proteomes" id="UP000324222"/>
    </source>
</evidence>
<gene>
    <name evidence="2" type="ORF">E2C01_053554</name>
</gene>
<name>A0A5B7GHF3_PORTR</name>
<protein>
    <submittedName>
        <fullName evidence="2">Uncharacterized protein</fullName>
    </submittedName>
</protein>
<reference evidence="2 3" key="1">
    <citation type="submission" date="2019-05" db="EMBL/GenBank/DDBJ databases">
        <title>Another draft genome of Portunus trituberculatus and its Hox gene families provides insights of decapod evolution.</title>
        <authorList>
            <person name="Jeong J.-H."/>
            <person name="Song I."/>
            <person name="Kim S."/>
            <person name="Choi T."/>
            <person name="Kim D."/>
            <person name="Ryu S."/>
            <person name="Kim W."/>
        </authorList>
    </citation>
    <scope>NUCLEOTIDE SEQUENCE [LARGE SCALE GENOMIC DNA]</scope>
    <source>
        <tissue evidence="2">Muscle</tissue>
    </source>
</reference>
<keyword evidence="3" id="KW-1185">Reference proteome</keyword>
<accession>A0A5B7GHF3</accession>
<sequence length="115" mass="12495">MMNYDMLEEGGQNNPAFQMDRQQSGPSHQPQPGPPPSQPSPAPRPVSIPSRGVPVLPRVCSRPPSSYGEETGYISDSASRPSYMGSRASHTSHNTDRSSYPPSSSRPKGLYRIDP</sequence>
<organism evidence="2 3">
    <name type="scientific">Portunus trituberculatus</name>
    <name type="common">Swimming crab</name>
    <name type="synonym">Neptunus trituberculatus</name>
    <dbReference type="NCBI Taxonomy" id="210409"/>
    <lineage>
        <taxon>Eukaryota</taxon>
        <taxon>Metazoa</taxon>
        <taxon>Ecdysozoa</taxon>
        <taxon>Arthropoda</taxon>
        <taxon>Crustacea</taxon>
        <taxon>Multicrustacea</taxon>
        <taxon>Malacostraca</taxon>
        <taxon>Eumalacostraca</taxon>
        <taxon>Eucarida</taxon>
        <taxon>Decapoda</taxon>
        <taxon>Pleocyemata</taxon>
        <taxon>Brachyura</taxon>
        <taxon>Eubrachyura</taxon>
        <taxon>Portunoidea</taxon>
        <taxon>Portunidae</taxon>
        <taxon>Portuninae</taxon>
        <taxon>Portunus</taxon>
    </lineage>
</organism>
<evidence type="ECO:0000313" key="2">
    <source>
        <dbReference type="EMBL" id="MPC59531.1"/>
    </source>
</evidence>
<dbReference type="Proteomes" id="UP000324222">
    <property type="component" value="Unassembled WGS sequence"/>
</dbReference>
<proteinExistence type="predicted"/>